<dbReference type="Gene3D" id="1.10.287.110">
    <property type="entry name" value="DnaJ domain"/>
    <property type="match status" value="1"/>
</dbReference>
<dbReference type="PRINTS" id="PR00625">
    <property type="entry name" value="JDOMAIN"/>
</dbReference>
<feature type="domain" description="J" evidence="3">
    <location>
        <begin position="5"/>
        <end position="66"/>
    </location>
</feature>
<dbReference type="SUPFAM" id="SSF46565">
    <property type="entry name" value="Chaperone J-domain"/>
    <property type="match status" value="1"/>
</dbReference>
<keyword evidence="2" id="KW-0472">Membrane</keyword>
<gene>
    <name evidence="4" type="ORF">JOF56_011146</name>
</gene>
<accession>A0ABS4U3K0</accession>
<dbReference type="InterPro" id="IPR001623">
    <property type="entry name" value="DnaJ_domain"/>
</dbReference>
<dbReference type="PROSITE" id="PS50076">
    <property type="entry name" value="DNAJ_2"/>
    <property type="match status" value="1"/>
</dbReference>
<feature type="transmembrane region" description="Helical" evidence="2">
    <location>
        <begin position="156"/>
        <end position="174"/>
    </location>
</feature>
<reference evidence="4 5" key="1">
    <citation type="submission" date="2021-03" db="EMBL/GenBank/DDBJ databases">
        <title>Sequencing the genomes of 1000 actinobacteria strains.</title>
        <authorList>
            <person name="Klenk H.-P."/>
        </authorList>
    </citation>
    <scope>NUCLEOTIDE SEQUENCE [LARGE SCALE GENOMIC DNA]</scope>
    <source>
        <strain evidence="4 5">DSM 46670</strain>
    </source>
</reference>
<dbReference type="EMBL" id="JAGINW010000001">
    <property type="protein sequence ID" value="MBP2330761.1"/>
    <property type="molecule type" value="Genomic_DNA"/>
</dbReference>
<keyword evidence="1" id="KW-0143">Chaperone</keyword>
<dbReference type="InterPro" id="IPR036869">
    <property type="entry name" value="J_dom_sf"/>
</dbReference>
<dbReference type="Pfam" id="PF00226">
    <property type="entry name" value="DnaJ"/>
    <property type="match status" value="1"/>
</dbReference>
<organism evidence="4 5">
    <name type="scientific">Kibdelosporangium banguiense</name>
    <dbReference type="NCBI Taxonomy" id="1365924"/>
    <lineage>
        <taxon>Bacteria</taxon>
        <taxon>Bacillati</taxon>
        <taxon>Actinomycetota</taxon>
        <taxon>Actinomycetes</taxon>
        <taxon>Pseudonocardiales</taxon>
        <taxon>Pseudonocardiaceae</taxon>
        <taxon>Kibdelosporangium</taxon>
    </lineage>
</organism>
<comment type="caution">
    <text evidence="4">The sequence shown here is derived from an EMBL/GenBank/DDBJ whole genome shotgun (WGS) entry which is preliminary data.</text>
</comment>
<keyword evidence="2" id="KW-0812">Transmembrane</keyword>
<keyword evidence="2" id="KW-1133">Transmembrane helix</keyword>
<dbReference type="InterPro" id="IPR051948">
    <property type="entry name" value="Hsp70_co-chaperone_J-domain"/>
</dbReference>
<dbReference type="SMART" id="SM00271">
    <property type="entry name" value="DnaJ"/>
    <property type="match status" value="1"/>
</dbReference>
<dbReference type="PANTHER" id="PTHR44360">
    <property type="entry name" value="DNAJ HOMOLOG SUBFAMILY B MEMBER 9"/>
    <property type="match status" value="1"/>
</dbReference>
<dbReference type="Proteomes" id="UP001519332">
    <property type="component" value="Unassembled WGS sequence"/>
</dbReference>
<proteinExistence type="predicted"/>
<dbReference type="PROSITE" id="PS00636">
    <property type="entry name" value="DNAJ_1"/>
    <property type="match status" value="1"/>
</dbReference>
<name>A0ABS4U3K0_9PSEU</name>
<evidence type="ECO:0000259" key="3">
    <source>
        <dbReference type="PROSITE" id="PS50076"/>
    </source>
</evidence>
<dbReference type="InterPro" id="IPR018253">
    <property type="entry name" value="DnaJ_domain_CS"/>
</dbReference>
<evidence type="ECO:0000313" key="5">
    <source>
        <dbReference type="Proteomes" id="UP001519332"/>
    </source>
</evidence>
<evidence type="ECO:0000256" key="2">
    <source>
        <dbReference type="SAM" id="Phobius"/>
    </source>
</evidence>
<dbReference type="CDD" id="cd06257">
    <property type="entry name" value="DnaJ"/>
    <property type="match status" value="1"/>
</dbReference>
<evidence type="ECO:0000256" key="1">
    <source>
        <dbReference type="ARBA" id="ARBA00023186"/>
    </source>
</evidence>
<protein>
    <recommendedName>
        <fullName evidence="3">J domain-containing protein</fullName>
    </recommendedName>
</protein>
<feature type="transmembrane region" description="Helical" evidence="2">
    <location>
        <begin position="131"/>
        <end position="150"/>
    </location>
</feature>
<dbReference type="PANTHER" id="PTHR44360:SF1">
    <property type="entry name" value="DNAJ HOMOLOG SUBFAMILY B MEMBER 9"/>
    <property type="match status" value="1"/>
</dbReference>
<evidence type="ECO:0000313" key="4">
    <source>
        <dbReference type="EMBL" id="MBP2330761.1"/>
    </source>
</evidence>
<sequence>MHRVDFYELLGVDEDATANEIRSAYRALAKVMHPDAGGTAGTFRLLREAYETLSDPELRAYYDSGEDEEEEPIPAQQPVAAVRRGPRGIVRDNPDYMPPQPEIPFDSIPWWHTAGERQVAVPQAVRPDQRVLAVAVAAWIALLLALLLVAPPTPLVVIWLLALAASGAVLFRMVKRHLDGRAANQAFMVRFGGNQVFGRPGFGSDHRAEQMTAQLLTTYLTKLPGVRIFHGLSEPGSVLVDVDHAVLCGHRLVLIESKMWLPGHYDIDEDGDIWRNDHPFRGGSTRLGSQIAAFRGLWPDLEVRGVLLLYPTRPGEITTDYTGTPIPPMTPADFVRDIGAWLAADPITVDRTAFAEVLAQVVG</sequence>
<dbReference type="RefSeq" id="WP_209647437.1">
    <property type="nucleotide sequence ID" value="NZ_JAGINW010000001.1"/>
</dbReference>
<keyword evidence="5" id="KW-1185">Reference proteome</keyword>